<comment type="caution">
    <text evidence="3">The sequence shown here is derived from an EMBL/GenBank/DDBJ whole genome shotgun (WGS) entry which is preliminary data.</text>
</comment>
<dbReference type="PANTHER" id="PTHR28208">
    <property type="entry name" value="PHOSPHATIDATE PHOSPHATASE APP1"/>
    <property type="match status" value="1"/>
</dbReference>
<dbReference type="GO" id="GO:0030479">
    <property type="term" value="C:actin cortical patch"/>
    <property type="evidence" value="ECO:0007669"/>
    <property type="project" value="TreeGrafter"/>
</dbReference>
<dbReference type="GO" id="GO:0008195">
    <property type="term" value="F:phosphatidate phosphatase activity"/>
    <property type="evidence" value="ECO:0007669"/>
    <property type="project" value="InterPro"/>
</dbReference>
<feature type="signal peptide" evidence="1">
    <location>
        <begin position="1"/>
        <end position="19"/>
    </location>
</feature>
<feature type="domain" description="Phosphatidate phosphatase APP1 catalytic" evidence="2">
    <location>
        <begin position="174"/>
        <end position="328"/>
    </location>
</feature>
<name>A0AAD5XM96_9FUNG</name>
<evidence type="ECO:0000259" key="2">
    <source>
        <dbReference type="Pfam" id="PF09949"/>
    </source>
</evidence>
<protein>
    <recommendedName>
        <fullName evidence="2">Phosphatidate phosphatase APP1 catalytic domain-containing protein</fullName>
    </recommendedName>
</protein>
<dbReference type="AlphaFoldDB" id="A0AAD5XM96"/>
<feature type="chain" id="PRO_5042005201" description="Phosphatidate phosphatase APP1 catalytic domain-containing protein" evidence="1">
    <location>
        <begin position="20"/>
        <end position="383"/>
    </location>
</feature>
<proteinExistence type="predicted"/>
<dbReference type="InterPro" id="IPR052935">
    <property type="entry name" value="Mg2+_PAP"/>
</dbReference>
<sequence>MKISLAITALAALSTAAAPAPPIAEAQNKLSLGSPKLTLVDQVASLVPGTANTWHVNVHGYLTKPLTSSTLSGVFTVLKFLTGGDQSKVATLESRMQLFSMVGIQSTQINVALPASAGGKTVLVGTTDQTGLLDGTTDAPITGSPASIDVTYVGGSSNTQQVGGRAYLVPDVGVSVISDIDDTIKVTEVNSRTKLLEHTFLLPFTSTPGFPGLYQALNTELAAVNAAPTFHYLSRSPWNLYEPLAAFVSQFKFPAGQFILRNLSVLDGSLLDFLVAGPDYKAARIAEHLALFPKRQLVMIGDSTEQDPESYATVAKASPGNVRCIAIRIVTGVDAQKEAPEISPARFATAFAGIPTNKWFTFTDAAQIDPKDIAAGNCRPKSQ</sequence>
<keyword evidence="1" id="KW-0732">Signal</keyword>
<evidence type="ECO:0000313" key="4">
    <source>
        <dbReference type="Proteomes" id="UP001212152"/>
    </source>
</evidence>
<dbReference type="InterPro" id="IPR019236">
    <property type="entry name" value="APP1_cat"/>
</dbReference>
<dbReference type="PANTHER" id="PTHR28208:SF1">
    <property type="entry name" value="FILAMENT ORGANIZATION PROTEIN APP1-LIKE, PUTATIVE (AFU_ORTHOLOGUE AFUA_1G06650)-RELATED"/>
    <property type="match status" value="1"/>
</dbReference>
<evidence type="ECO:0000313" key="3">
    <source>
        <dbReference type="EMBL" id="KAJ3177002.1"/>
    </source>
</evidence>
<organism evidence="3 4">
    <name type="scientific">Geranomyces variabilis</name>
    <dbReference type="NCBI Taxonomy" id="109894"/>
    <lineage>
        <taxon>Eukaryota</taxon>
        <taxon>Fungi</taxon>
        <taxon>Fungi incertae sedis</taxon>
        <taxon>Chytridiomycota</taxon>
        <taxon>Chytridiomycota incertae sedis</taxon>
        <taxon>Chytridiomycetes</taxon>
        <taxon>Spizellomycetales</taxon>
        <taxon>Powellomycetaceae</taxon>
        <taxon>Geranomyces</taxon>
    </lineage>
</organism>
<dbReference type="Proteomes" id="UP001212152">
    <property type="component" value="Unassembled WGS sequence"/>
</dbReference>
<gene>
    <name evidence="3" type="ORF">HDU87_004718</name>
</gene>
<dbReference type="Pfam" id="PF09949">
    <property type="entry name" value="APP1_cat"/>
    <property type="match status" value="1"/>
</dbReference>
<reference evidence="3" key="1">
    <citation type="submission" date="2020-05" db="EMBL/GenBank/DDBJ databases">
        <title>Phylogenomic resolution of chytrid fungi.</title>
        <authorList>
            <person name="Stajich J.E."/>
            <person name="Amses K."/>
            <person name="Simmons R."/>
            <person name="Seto K."/>
            <person name="Myers J."/>
            <person name="Bonds A."/>
            <person name="Quandt C.A."/>
            <person name="Barry K."/>
            <person name="Liu P."/>
            <person name="Grigoriev I."/>
            <person name="Longcore J.E."/>
            <person name="James T.Y."/>
        </authorList>
    </citation>
    <scope>NUCLEOTIDE SEQUENCE</scope>
    <source>
        <strain evidence="3">JEL0379</strain>
    </source>
</reference>
<accession>A0AAD5XM96</accession>
<dbReference type="EMBL" id="JADGJQ010000036">
    <property type="protein sequence ID" value="KAJ3177002.1"/>
    <property type="molecule type" value="Genomic_DNA"/>
</dbReference>
<keyword evidence="4" id="KW-1185">Reference proteome</keyword>
<evidence type="ECO:0000256" key="1">
    <source>
        <dbReference type="SAM" id="SignalP"/>
    </source>
</evidence>